<dbReference type="SUPFAM" id="SSF53383">
    <property type="entry name" value="PLP-dependent transferases"/>
    <property type="match status" value="1"/>
</dbReference>
<dbReference type="FunFam" id="3.40.640.10:FF:000033">
    <property type="entry name" value="Aspartate aminotransferase"/>
    <property type="match status" value="1"/>
</dbReference>
<dbReference type="InterPro" id="IPR004838">
    <property type="entry name" value="NHTrfase_class1_PyrdxlP-BS"/>
</dbReference>
<dbReference type="GO" id="GO:0008483">
    <property type="term" value="F:transaminase activity"/>
    <property type="evidence" value="ECO:0007669"/>
    <property type="project" value="UniProtKB-KW"/>
</dbReference>
<dbReference type="InterPro" id="IPR050596">
    <property type="entry name" value="AspAT/PAT-like"/>
</dbReference>
<comment type="similarity">
    <text evidence="2 6">Belongs to the class-I pyridoxal-phosphate-dependent aminotransferase family.</text>
</comment>
<dbReference type="PANTHER" id="PTHR46383:SF3">
    <property type="entry name" value="ASPARTATE AMINOTRANSFERASE-RELATED"/>
    <property type="match status" value="1"/>
</dbReference>
<dbReference type="EMBL" id="MQWB01000001">
    <property type="protein sequence ID" value="OZC02555.1"/>
    <property type="molecule type" value="Genomic_DNA"/>
</dbReference>
<dbReference type="InterPro" id="IPR004839">
    <property type="entry name" value="Aminotransferase_I/II_large"/>
</dbReference>
<evidence type="ECO:0000313" key="9">
    <source>
        <dbReference type="Proteomes" id="UP000216446"/>
    </source>
</evidence>
<dbReference type="InterPro" id="IPR015421">
    <property type="entry name" value="PyrdxlP-dep_Trfase_major"/>
</dbReference>
<reference evidence="8 9" key="1">
    <citation type="submission" date="2016-11" db="EMBL/GenBank/DDBJ databases">
        <title>Study of marine rhodopsin-containing bacteria.</title>
        <authorList>
            <person name="Yoshizawa S."/>
            <person name="Kumagai Y."/>
            <person name="Kogure K."/>
        </authorList>
    </citation>
    <scope>NUCLEOTIDE SEQUENCE [LARGE SCALE GENOMIC DNA]</scope>
    <source>
        <strain evidence="8 9">SG-29</strain>
    </source>
</reference>
<proteinExistence type="inferred from homology"/>
<comment type="cofactor">
    <cofactor evidence="1 6">
        <name>pyridoxal 5'-phosphate</name>
        <dbReference type="ChEBI" id="CHEBI:597326"/>
    </cofactor>
</comment>
<evidence type="ECO:0000256" key="3">
    <source>
        <dbReference type="ARBA" id="ARBA00022576"/>
    </source>
</evidence>
<dbReference type="RefSeq" id="WP_094546938.1">
    <property type="nucleotide sequence ID" value="NZ_MQWB01000001.1"/>
</dbReference>
<protein>
    <recommendedName>
        <fullName evidence="6">Aminotransferase</fullName>
        <ecNumber evidence="6">2.6.1.-</ecNumber>
    </recommendedName>
</protein>
<dbReference type="InterPro" id="IPR015422">
    <property type="entry name" value="PyrdxlP-dep_Trfase_small"/>
</dbReference>
<evidence type="ECO:0000256" key="5">
    <source>
        <dbReference type="ARBA" id="ARBA00022898"/>
    </source>
</evidence>
<dbReference type="Proteomes" id="UP000216446">
    <property type="component" value="Unassembled WGS sequence"/>
</dbReference>
<keyword evidence="3 6" id="KW-0032">Aminotransferase</keyword>
<name>A0A259TXQ6_9BACT</name>
<dbReference type="GO" id="GO:0030170">
    <property type="term" value="F:pyridoxal phosphate binding"/>
    <property type="evidence" value="ECO:0007669"/>
    <property type="project" value="InterPro"/>
</dbReference>
<dbReference type="Gene3D" id="3.40.640.10">
    <property type="entry name" value="Type I PLP-dependent aspartate aminotransferase-like (Major domain)"/>
    <property type="match status" value="1"/>
</dbReference>
<dbReference type="PROSITE" id="PS00105">
    <property type="entry name" value="AA_TRANSFER_CLASS_1"/>
    <property type="match status" value="1"/>
</dbReference>
<dbReference type="Gene3D" id="3.90.1150.10">
    <property type="entry name" value="Aspartate Aminotransferase, domain 1"/>
    <property type="match status" value="1"/>
</dbReference>
<dbReference type="OrthoDB" id="9802328at2"/>
<keyword evidence="4 6" id="KW-0808">Transferase</keyword>
<evidence type="ECO:0000313" key="8">
    <source>
        <dbReference type="EMBL" id="OZC02555.1"/>
    </source>
</evidence>
<dbReference type="AlphaFoldDB" id="A0A259TXQ6"/>
<dbReference type="EC" id="2.6.1.-" evidence="6"/>
<feature type="domain" description="Aminotransferase class I/classII large" evidence="7">
    <location>
        <begin position="43"/>
        <end position="395"/>
    </location>
</feature>
<dbReference type="CDD" id="cd00609">
    <property type="entry name" value="AAT_like"/>
    <property type="match status" value="1"/>
</dbReference>
<gene>
    <name evidence="8" type="ORF">BSZ36_05930</name>
</gene>
<evidence type="ECO:0000256" key="4">
    <source>
        <dbReference type="ARBA" id="ARBA00022679"/>
    </source>
</evidence>
<keyword evidence="5" id="KW-0663">Pyridoxal phosphate</keyword>
<dbReference type="InterPro" id="IPR015424">
    <property type="entry name" value="PyrdxlP-dep_Trfase"/>
</dbReference>
<evidence type="ECO:0000256" key="2">
    <source>
        <dbReference type="ARBA" id="ARBA00007441"/>
    </source>
</evidence>
<organism evidence="8 9">
    <name type="scientific">Rubricoccus marinus</name>
    <dbReference type="NCBI Taxonomy" id="716817"/>
    <lineage>
        <taxon>Bacteria</taxon>
        <taxon>Pseudomonadati</taxon>
        <taxon>Rhodothermota</taxon>
        <taxon>Rhodothermia</taxon>
        <taxon>Rhodothermales</taxon>
        <taxon>Rubricoccaceae</taxon>
        <taxon>Rubricoccus</taxon>
    </lineage>
</organism>
<dbReference type="InParanoid" id="A0A259TXQ6"/>
<evidence type="ECO:0000256" key="1">
    <source>
        <dbReference type="ARBA" id="ARBA00001933"/>
    </source>
</evidence>
<dbReference type="PANTHER" id="PTHR46383">
    <property type="entry name" value="ASPARTATE AMINOTRANSFERASE"/>
    <property type="match status" value="1"/>
</dbReference>
<sequence>MSETATDRHEEATRLVGRLSSRIRTVPPSGIRRFFEIAATMDDVISLGIGEPDFVSPQPVIEAAKASLDAGRTGYTANLGLAELRDAIAGELKDLHGLEYQSNEIVVTIGASEAMLIAMLALVDPGDEVLIPEPCFVSYGPSAFFAGGEVVYVPTRAENDFQVTAADIEARITDKTKVLFLGYPNNPTGAVLRQETMEEIAKLVVKHDLFVISDEIYSRLIYGEAFERGHVSVPALEGMWERTILLGGFSKNYAMTGWRIGYACAPRPIMEEMYKAHQYVVMSAPTMGQVGALAAIQHAQEDVENMRQSYDARRRYIVDGLREAGLPTFEPEGAFYCFPDITSTGLTSEEFAQQLLMEEKVACVPGGAFGPSGEGYLRCSYATSMENVQEATKRIARFARKVRGDA</sequence>
<evidence type="ECO:0000256" key="6">
    <source>
        <dbReference type="RuleBase" id="RU000481"/>
    </source>
</evidence>
<evidence type="ECO:0000259" key="7">
    <source>
        <dbReference type="Pfam" id="PF00155"/>
    </source>
</evidence>
<keyword evidence="9" id="KW-1185">Reference proteome</keyword>
<dbReference type="Pfam" id="PF00155">
    <property type="entry name" value="Aminotran_1_2"/>
    <property type="match status" value="1"/>
</dbReference>
<accession>A0A259TXQ6</accession>
<dbReference type="GO" id="GO:0006520">
    <property type="term" value="P:amino acid metabolic process"/>
    <property type="evidence" value="ECO:0007669"/>
    <property type="project" value="InterPro"/>
</dbReference>
<comment type="caution">
    <text evidence="8">The sequence shown here is derived from an EMBL/GenBank/DDBJ whole genome shotgun (WGS) entry which is preliminary data.</text>
</comment>